<dbReference type="GO" id="GO:0000976">
    <property type="term" value="F:transcription cis-regulatory region binding"/>
    <property type="evidence" value="ECO:0007669"/>
    <property type="project" value="TreeGrafter"/>
</dbReference>
<proteinExistence type="predicted"/>
<evidence type="ECO:0000256" key="1">
    <source>
        <dbReference type="ARBA" id="ARBA00023015"/>
    </source>
</evidence>
<dbReference type="SUPFAM" id="SSF53822">
    <property type="entry name" value="Periplasmic binding protein-like I"/>
    <property type="match status" value="1"/>
</dbReference>
<keyword evidence="2" id="KW-0238">DNA-binding</keyword>
<organism evidence="5 6">
    <name type="scientific">Leeuwenhoekiella aequorea</name>
    <dbReference type="NCBI Taxonomy" id="283736"/>
    <lineage>
        <taxon>Bacteria</taxon>
        <taxon>Pseudomonadati</taxon>
        <taxon>Bacteroidota</taxon>
        <taxon>Flavobacteriia</taxon>
        <taxon>Flavobacteriales</taxon>
        <taxon>Flavobacteriaceae</taxon>
        <taxon>Leeuwenhoekiella</taxon>
    </lineage>
</organism>
<dbReference type="PANTHER" id="PTHR30146:SF144">
    <property type="entry name" value="LACI-FAMILY TRANSCRIPTION REGULATOR"/>
    <property type="match status" value="1"/>
</dbReference>
<accession>A0A4Q0P3S6</accession>
<dbReference type="RefSeq" id="WP_128758467.1">
    <property type="nucleotide sequence ID" value="NZ_QOVM01000006.1"/>
</dbReference>
<dbReference type="InterPro" id="IPR028082">
    <property type="entry name" value="Peripla_BP_I"/>
</dbReference>
<reference evidence="5 6" key="1">
    <citation type="submission" date="2018-07" db="EMBL/GenBank/DDBJ databases">
        <title>Leeuwenhoekiella genomics.</title>
        <authorList>
            <person name="Tahon G."/>
            <person name="Willems A."/>
        </authorList>
    </citation>
    <scope>NUCLEOTIDE SEQUENCE [LARGE SCALE GENOMIC DNA]</scope>
    <source>
        <strain evidence="5 6">LMG 22550</strain>
    </source>
</reference>
<dbReference type="Pfam" id="PF13407">
    <property type="entry name" value="Peripla_BP_4"/>
    <property type="match status" value="1"/>
</dbReference>
<dbReference type="Gene3D" id="3.40.50.2300">
    <property type="match status" value="2"/>
</dbReference>
<dbReference type="PROSITE" id="PS50932">
    <property type="entry name" value="HTH_LACI_2"/>
    <property type="match status" value="1"/>
</dbReference>
<dbReference type="SUPFAM" id="SSF47413">
    <property type="entry name" value="lambda repressor-like DNA-binding domains"/>
    <property type="match status" value="1"/>
</dbReference>
<dbReference type="EMBL" id="QOVM01000006">
    <property type="protein sequence ID" value="RXG21200.1"/>
    <property type="molecule type" value="Genomic_DNA"/>
</dbReference>
<evidence type="ECO:0000256" key="3">
    <source>
        <dbReference type="ARBA" id="ARBA00023163"/>
    </source>
</evidence>
<dbReference type="Pfam" id="PF00356">
    <property type="entry name" value="LacI"/>
    <property type="match status" value="1"/>
</dbReference>
<gene>
    <name evidence="5" type="ORF">DSM00_2717</name>
</gene>
<keyword evidence="1" id="KW-0805">Transcription regulation</keyword>
<sequence>MKENYTIKDIAEMAGVSKGTVDRVIHKRGKVSPAALEQVNKVLDKIEYKPNPIAKSLKNNKNYNISILLPDAEADPYWEPCYEAISQVENEFSHFGIKIHKSLFKPSSTKSFKKAADALIDSKPDAILMVPLFYIEAENVAKRCVEADIKIATFNNYIKDHKINFEIGQDLFQSGRVAAKLFNMLLGKSGSIAILHIDEAFQNASHMQEKERGFKDFFNLNKKLDFKIDVHNLKKESKITFDQTIENFLKSIDPIDGIFVTTSKAYLIANHIATYTPDSVIIGYDLVSENIKYLEENKIAFLIHQDPKKQVYLSLTNLIEFFLFDKPLQESVLLPIDIINTENFPQYLN</sequence>
<evidence type="ECO:0000256" key="2">
    <source>
        <dbReference type="ARBA" id="ARBA00023125"/>
    </source>
</evidence>
<evidence type="ECO:0000313" key="6">
    <source>
        <dbReference type="Proteomes" id="UP000289238"/>
    </source>
</evidence>
<keyword evidence="6" id="KW-1185">Reference proteome</keyword>
<protein>
    <submittedName>
        <fullName evidence="5">LacI family transcriptional regulator</fullName>
    </submittedName>
</protein>
<dbReference type="InterPro" id="IPR010982">
    <property type="entry name" value="Lambda_DNA-bd_dom_sf"/>
</dbReference>
<name>A0A4Q0P3S6_9FLAO</name>
<dbReference type="OrthoDB" id="628703at2"/>
<evidence type="ECO:0000259" key="4">
    <source>
        <dbReference type="PROSITE" id="PS50932"/>
    </source>
</evidence>
<dbReference type="InterPro" id="IPR000843">
    <property type="entry name" value="HTH_LacI"/>
</dbReference>
<dbReference type="Gene3D" id="1.10.260.40">
    <property type="entry name" value="lambda repressor-like DNA-binding domains"/>
    <property type="match status" value="1"/>
</dbReference>
<dbReference type="InterPro" id="IPR025997">
    <property type="entry name" value="SBP_2_dom"/>
</dbReference>
<keyword evidence="3" id="KW-0804">Transcription</keyword>
<dbReference type="PROSITE" id="PS00356">
    <property type="entry name" value="HTH_LACI_1"/>
    <property type="match status" value="1"/>
</dbReference>
<feature type="domain" description="HTH lacI-type" evidence="4">
    <location>
        <begin position="5"/>
        <end position="59"/>
    </location>
</feature>
<dbReference type="GO" id="GO:0003700">
    <property type="term" value="F:DNA-binding transcription factor activity"/>
    <property type="evidence" value="ECO:0007669"/>
    <property type="project" value="TreeGrafter"/>
</dbReference>
<evidence type="ECO:0000313" key="5">
    <source>
        <dbReference type="EMBL" id="RXG21200.1"/>
    </source>
</evidence>
<dbReference type="SMART" id="SM00354">
    <property type="entry name" value="HTH_LACI"/>
    <property type="match status" value="1"/>
</dbReference>
<dbReference type="AlphaFoldDB" id="A0A4Q0P3S6"/>
<dbReference type="PANTHER" id="PTHR30146">
    <property type="entry name" value="LACI-RELATED TRANSCRIPTIONAL REPRESSOR"/>
    <property type="match status" value="1"/>
</dbReference>
<dbReference type="CDD" id="cd01392">
    <property type="entry name" value="HTH_LacI"/>
    <property type="match status" value="1"/>
</dbReference>
<comment type="caution">
    <text evidence="5">The sequence shown here is derived from an EMBL/GenBank/DDBJ whole genome shotgun (WGS) entry which is preliminary data.</text>
</comment>
<dbReference type="Proteomes" id="UP000289238">
    <property type="component" value="Unassembled WGS sequence"/>
</dbReference>